<dbReference type="InterPro" id="IPR026057">
    <property type="entry name" value="TBL_C"/>
</dbReference>
<evidence type="ECO:0000256" key="1">
    <source>
        <dbReference type="ARBA" id="ARBA00004167"/>
    </source>
</evidence>
<proteinExistence type="inferred from homology"/>
<feature type="domain" description="Trichome birefringence-like N-terminal" evidence="9">
    <location>
        <begin position="37"/>
        <end position="89"/>
    </location>
</feature>
<gene>
    <name evidence="10" type="ORF">C5167_013234</name>
</gene>
<evidence type="ECO:0000313" key="11">
    <source>
        <dbReference type="Proteomes" id="UP000316621"/>
    </source>
</evidence>
<feature type="domain" description="Trichome birefringence-like C-terminal" evidence="8">
    <location>
        <begin position="90"/>
        <end position="357"/>
    </location>
</feature>
<sequence>MSLSYGSHCNVFLNLILLVITFSSCFLSEVCSSLLNTCDISQGSWVYDESYPIYDSSKCPFVGGGFDCQGNGRPDNSYLKYRWSPSGCELPRFDGQDFLKRYEGKTIMFVGDSLSHNQWRSFSCMLHAAVPNMNYTESAQRGGIFHLNFTDYKVSLVFIRNVYLVDLVVENSERILKIDTISSGDAWKKADVAIFNTWHWWLHTGRLQMWDKIQEGNMTYKDLDRVVAFEKGLTTWSKWIDQNINHQTTQVYYLGISPVHYNGTEWGSPGRRSTCANQTEPISGSVYPGGQVSGQPAVQRVLSKMTSPVYLLDVTLLSQLRKDGHPSYYTNKEHKGLDCSHWCNAGVPDTWNHLFYASTALPRHC</sequence>
<dbReference type="PANTHER" id="PTHR32285">
    <property type="entry name" value="PROTEIN TRICHOME BIREFRINGENCE-LIKE 9-RELATED"/>
    <property type="match status" value="1"/>
</dbReference>
<feature type="chain" id="PRO_5021362527" evidence="7">
    <location>
        <begin position="33"/>
        <end position="365"/>
    </location>
</feature>
<keyword evidence="4" id="KW-0735">Signal-anchor</keyword>
<dbReference type="Gramene" id="RZC54375">
    <property type="protein sequence ID" value="RZC54375"/>
    <property type="gene ID" value="C5167_013234"/>
</dbReference>
<keyword evidence="11" id="KW-1185">Reference proteome</keyword>
<evidence type="ECO:0000256" key="3">
    <source>
        <dbReference type="ARBA" id="ARBA00022692"/>
    </source>
</evidence>
<accession>A0A4Y7J3Y9</accession>
<dbReference type="InterPro" id="IPR025846">
    <property type="entry name" value="TBL_N"/>
</dbReference>
<evidence type="ECO:0000259" key="9">
    <source>
        <dbReference type="Pfam" id="PF14416"/>
    </source>
</evidence>
<dbReference type="Pfam" id="PF13839">
    <property type="entry name" value="PC-Esterase"/>
    <property type="match status" value="1"/>
</dbReference>
<name>A0A4Y7J3Y9_PAPSO</name>
<evidence type="ECO:0000256" key="2">
    <source>
        <dbReference type="ARBA" id="ARBA00007727"/>
    </source>
</evidence>
<keyword evidence="7" id="KW-0732">Signal</keyword>
<dbReference type="Proteomes" id="UP000316621">
    <property type="component" value="Chromosome 3"/>
</dbReference>
<dbReference type="GO" id="GO:0016020">
    <property type="term" value="C:membrane"/>
    <property type="evidence" value="ECO:0007669"/>
    <property type="project" value="UniProtKB-SubCell"/>
</dbReference>
<protein>
    <submittedName>
        <fullName evidence="10">Uncharacterized protein</fullName>
    </submittedName>
</protein>
<keyword evidence="6" id="KW-0472">Membrane</keyword>
<dbReference type="GO" id="GO:0016413">
    <property type="term" value="F:O-acetyltransferase activity"/>
    <property type="evidence" value="ECO:0007669"/>
    <property type="project" value="InterPro"/>
</dbReference>
<dbReference type="OMA" id="IENGKTW"/>
<dbReference type="EMBL" id="CM010717">
    <property type="protein sequence ID" value="RZC54375.1"/>
    <property type="molecule type" value="Genomic_DNA"/>
</dbReference>
<keyword evidence="5" id="KW-1133">Transmembrane helix</keyword>
<evidence type="ECO:0000313" key="10">
    <source>
        <dbReference type="EMBL" id="RZC54375.1"/>
    </source>
</evidence>
<dbReference type="PANTHER" id="PTHR32285:SF30">
    <property type="entry name" value="PROTEIN TRICHOME BIREFRINGENCE-LIKE 42"/>
    <property type="match status" value="1"/>
</dbReference>
<evidence type="ECO:0000256" key="7">
    <source>
        <dbReference type="SAM" id="SignalP"/>
    </source>
</evidence>
<evidence type="ECO:0000259" key="8">
    <source>
        <dbReference type="Pfam" id="PF13839"/>
    </source>
</evidence>
<comment type="subcellular location">
    <subcellularLocation>
        <location evidence="1">Membrane</location>
        <topology evidence="1">Single-pass membrane protein</topology>
    </subcellularLocation>
</comment>
<evidence type="ECO:0000256" key="6">
    <source>
        <dbReference type="ARBA" id="ARBA00023136"/>
    </source>
</evidence>
<dbReference type="GO" id="GO:0005794">
    <property type="term" value="C:Golgi apparatus"/>
    <property type="evidence" value="ECO:0007669"/>
    <property type="project" value="TreeGrafter"/>
</dbReference>
<evidence type="ECO:0000256" key="5">
    <source>
        <dbReference type="ARBA" id="ARBA00022989"/>
    </source>
</evidence>
<evidence type="ECO:0000256" key="4">
    <source>
        <dbReference type="ARBA" id="ARBA00022968"/>
    </source>
</evidence>
<dbReference type="Pfam" id="PF14416">
    <property type="entry name" value="PMR5N"/>
    <property type="match status" value="1"/>
</dbReference>
<dbReference type="AlphaFoldDB" id="A0A4Y7J3Y9"/>
<keyword evidence="3" id="KW-0812">Transmembrane</keyword>
<dbReference type="InterPro" id="IPR029962">
    <property type="entry name" value="TBL"/>
</dbReference>
<comment type="similarity">
    <text evidence="2">Belongs to the PC-esterase family. TBL subfamily.</text>
</comment>
<reference evidence="10 11" key="1">
    <citation type="journal article" date="2018" name="Science">
        <title>The opium poppy genome and morphinan production.</title>
        <authorList>
            <person name="Guo L."/>
            <person name="Winzer T."/>
            <person name="Yang X."/>
            <person name="Li Y."/>
            <person name="Ning Z."/>
            <person name="He Z."/>
            <person name="Teodor R."/>
            <person name="Lu Y."/>
            <person name="Bowser T.A."/>
            <person name="Graham I.A."/>
            <person name="Ye K."/>
        </authorList>
    </citation>
    <scope>NUCLEOTIDE SEQUENCE [LARGE SCALE GENOMIC DNA]</scope>
    <source>
        <strain evidence="11">cv. HN1</strain>
        <tissue evidence="10">Leaves</tissue>
    </source>
</reference>
<organism evidence="10 11">
    <name type="scientific">Papaver somniferum</name>
    <name type="common">Opium poppy</name>
    <dbReference type="NCBI Taxonomy" id="3469"/>
    <lineage>
        <taxon>Eukaryota</taxon>
        <taxon>Viridiplantae</taxon>
        <taxon>Streptophyta</taxon>
        <taxon>Embryophyta</taxon>
        <taxon>Tracheophyta</taxon>
        <taxon>Spermatophyta</taxon>
        <taxon>Magnoliopsida</taxon>
        <taxon>Ranunculales</taxon>
        <taxon>Papaveraceae</taxon>
        <taxon>Papaveroideae</taxon>
        <taxon>Papaver</taxon>
    </lineage>
</organism>
<feature type="signal peptide" evidence="7">
    <location>
        <begin position="1"/>
        <end position="32"/>
    </location>
</feature>